<keyword evidence="2" id="KW-1185">Reference proteome</keyword>
<evidence type="ECO:0000313" key="1">
    <source>
        <dbReference type="EMBL" id="KAK8209144.1"/>
    </source>
</evidence>
<organism evidence="1 2">
    <name type="scientific">Zalaria obscura</name>
    <dbReference type="NCBI Taxonomy" id="2024903"/>
    <lineage>
        <taxon>Eukaryota</taxon>
        <taxon>Fungi</taxon>
        <taxon>Dikarya</taxon>
        <taxon>Ascomycota</taxon>
        <taxon>Pezizomycotina</taxon>
        <taxon>Dothideomycetes</taxon>
        <taxon>Dothideomycetidae</taxon>
        <taxon>Dothideales</taxon>
        <taxon>Zalariaceae</taxon>
        <taxon>Zalaria</taxon>
    </lineage>
</organism>
<dbReference type="EMBL" id="JAMKPW020000017">
    <property type="protein sequence ID" value="KAK8209144.1"/>
    <property type="molecule type" value="Genomic_DNA"/>
</dbReference>
<reference evidence="1" key="1">
    <citation type="submission" date="2024-02" db="EMBL/GenBank/DDBJ databases">
        <title>Metagenome Assembled Genome of Zalaria obscura JY119.</title>
        <authorList>
            <person name="Vighnesh L."/>
            <person name="Jagadeeshwari U."/>
            <person name="Venkata Ramana C."/>
            <person name="Sasikala C."/>
        </authorList>
    </citation>
    <scope>NUCLEOTIDE SEQUENCE</scope>
    <source>
        <strain evidence="1">JY119</strain>
    </source>
</reference>
<name>A0ACC3SDK1_9PEZI</name>
<evidence type="ECO:0000313" key="2">
    <source>
        <dbReference type="Proteomes" id="UP001320706"/>
    </source>
</evidence>
<dbReference type="Proteomes" id="UP001320706">
    <property type="component" value="Unassembled WGS sequence"/>
</dbReference>
<protein>
    <submittedName>
        <fullName evidence="1">Uncharacterized protein</fullName>
    </submittedName>
</protein>
<proteinExistence type="predicted"/>
<gene>
    <name evidence="1" type="ORF">M8818_003839</name>
</gene>
<sequence>MNPALTYEDLIFATNNTAQFSIGFIVRYGETSRMIPTPWCIIWTGGGKSWLYLPVSQHPLGCCHATHISYPLGGSPQKLYCPVGLIYRSVIMHYYAGPERTTLDQRSLTYVHPDHARLRRNSP</sequence>
<comment type="caution">
    <text evidence="1">The sequence shown here is derived from an EMBL/GenBank/DDBJ whole genome shotgun (WGS) entry which is preliminary data.</text>
</comment>
<accession>A0ACC3SDK1</accession>